<evidence type="ECO:0008006" key="4">
    <source>
        <dbReference type="Google" id="ProtNLM"/>
    </source>
</evidence>
<accession>A0A178FJA7</accession>
<dbReference type="AlphaFoldDB" id="A0A178FJA7"/>
<protein>
    <recommendedName>
        <fullName evidence="4">HNH nuclease domain-containing protein</fullName>
    </recommendedName>
</protein>
<gene>
    <name evidence="2" type="ORF">A7D00_4027</name>
</gene>
<dbReference type="OrthoDB" id="4188492at2759"/>
<proteinExistence type="predicted"/>
<feature type="compositionally biased region" description="Polar residues" evidence="1">
    <location>
        <begin position="16"/>
        <end position="27"/>
    </location>
</feature>
<evidence type="ECO:0000313" key="2">
    <source>
        <dbReference type="EMBL" id="OAL71995.1"/>
    </source>
</evidence>
<feature type="compositionally biased region" description="Basic and acidic residues" evidence="1">
    <location>
        <begin position="759"/>
        <end position="773"/>
    </location>
</feature>
<sequence length="783" mass="88210">MVPSSSSQRSSREDTISITMSSATPATEFSIPADANDRPALWTPDDRPGQKGTFDRHRRKRRLARSIRLNAAGLRDVLLFMHENRVGNNISWTDEFVFKFVPKTFEGVTVTKSVAASVLRDSIAPSCFAIFPSAHTESIGLTGSPERLVHEIYWDGAEPVVPPELRDLPNLVLIQRKPSNIQLESVQADWVLENLGPRRLVIATAGHVVDDAPCIKVEDSESANTYMLQIVRQFERIAGTPRFRRGKPYNPRPHTLCLLDTTEVPPDALQLRFENINCNYYNPDPDVTDDPELVARDPKLGDITALQEYVRINPFQVYKYGAATSYTEGTLFQVSRDNTEDYLYSLYVKWESLAQPFAEGGDSGSLVFARGEGKIIPLGIHCGSEDAKSKRNLHRASSVPHPSDIEDLISKTDNLVIESDYIEHCKSAIRALYRFRHLSSLEYKSHIRELSMQSALMVSELRAIGRQKRIITQDMQEVLLRNKDINAAYMNAIVGKAAIAPGKELNRKYMSKQLRRLADDFYAGKRVTALETQGYCHALGWTMYDEVTATHLVPEGLDANAIACPFGTTNVNIDEPRNTLLLHKNVGKALNTGFIVIVPDSAPGEEVKWKLIVTDTDFLDETVSPGVTWNALHGREIKFLNDNRPAKRYLYFRFIMTYLMIKRHGQLNWIREVEAVRHPWSIPGGYLDRSMLPSLARNVSGSILPKRFYYGMTFEASFRLLSHWGETHEDLEICLADSILMTPDYRDPETVYCGSDNGIDGHDDRDGDTGSDKDSDESFTLIS</sequence>
<reference evidence="2 3" key="1">
    <citation type="submission" date="2016-05" db="EMBL/GenBank/DDBJ databases">
        <title>Genome sequencing of Trichophyton violaceum CMCC(F)T3l isolated from hair.</title>
        <authorList>
            <person name="Zhan P."/>
            <person name="Tao Y."/>
            <person name="Liu W."/>
        </authorList>
    </citation>
    <scope>NUCLEOTIDE SEQUENCE [LARGE SCALE GENOMIC DNA]</scope>
    <source>
        <strain evidence="3">CMCC(F)T3l</strain>
    </source>
</reference>
<evidence type="ECO:0000256" key="1">
    <source>
        <dbReference type="SAM" id="MobiDB-lite"/>
    </source>
</evidence>
<organism evidence="2 3">
    <name type="scientific">Trichophyton violaceum</name>
    <dbReference type="NCBI Taxonomy" id="34388"/>
    <lineage>
        <taxon>Eukaryota</taxon>
        <taxon>Fungi</taxon>
        <taxon>Dikarya</taxon>
        <taxon>Ascomycota</taxon>
        <taxon>Pezizomycotina</taxon>
        <taxon>Eurotiomycetes</taxon>
        <taxon>Eurotiomycetidae</taxon>
        <taxon>Onygenales</taxon>
        <taxon>Arthrodermataceae</taxon>
        <taxon>Trichophyton</taxon>
    </lineage>
</organism>
<evidence type="ECO:0000313" key="3">
    <source>
        <dbReference type="Proteomes" id="UP000243519"/>
    </source>
</evidence>
<comment type="caution">
    <text evidence="2">The sequence shown here is derived from an EMBL/GenBank/DDBJ whole genome shotgun (WGS) entry which is preliminary data.</text>
</comment>
<dbReference type="Proteomes" id="UP000243519">
    <property type="component" value="Unassembled WGS sequence"/>
</dbReference>
<feature type="region of interest" description="Disordered" evidence="1">
    <location>
        <begin position="1"/>
        <end position="57"/>
    </location>
</feature>
<dbReference type="EMBL" id="LHPN01000005">
    <property type="protein sequence ID" value="OAL71995.1"/>
    <property type="molecule type" value="Genomic_DNA"/>
</dbReference>
<feature type="compositionally biased region" description="Basic and acidic residues" evidence="1">
    <location>
        <begin position="44"/>
        <end position="55"/>
    </location>
</feature>
<name>A0A178FJA7_TRIVO</name>
<feature type="region of interest" description="Disordered" evidence="1">
    <location>
        <begin position="752"/>
        <end position="783"/>
    </location>
</feature>
<keyword evidence="3" id="KW-1185">Reference proteome</keyword>